<dbReference type="Proteomes" id="UP000321514">
    <property type="component" value="Unassembled WGS sequence"/>
</dbReference>
<name>A0A511TAF8_MYXFU</name>
<accession>A0A511TAF8</accession>
<dbReference type="GO" id="GO:0016838">
    <property type="term" value="F:carbon-oxygen lyase activity, acting on phosphates"/>
    <property type="evidence" value="ECO:0007669"/>
    <property type="project" value="InterPro"/>
</dbReference>
<keyword evidence="1" id="KW-0456">Lyase</keyword>
<dbReference type="OrthoDB" id="4003111at2"/>
<proteinExistence type="predicted"/>
<dbReference type="EMBL" id="FOIB01000010">
    <property type="protein sequence ID" value="SEU35275.1"/>
    <property type="molecule type" value="Genomic_DNA"/>
</dbReference>
<evidence type="ECO:0000256" key="1">
    <source>
        <dbReference type="ARBA" id="ARBA00023239"/>
    </source>
</evidence>
<organism evidence="2 5">
    <name type="scientific">Myxococcus fulvus</name>
    <dbReference type="NCBI Taxonomy" id="33"/>
    <lineage>
        <taxon>Bacteria</taxon>
        <taxon>Pseudomonadati</taxon>
        <taxon>Myxococcota</taxon>
        <taxon>Myxococcia</taxon>
        <taxon>Myxococcales</taxon>
        <taxon>Cystobacterineae</taxon>
        <taxon>Myxococcaceae</taxon>
        <taxon>Myxococcus</taxon>
    </lineage>
</organism>
<evidence type="ECO:0000313" key="3">
    <source>
        <dbReference type="EMBL" id="SEU35275.1"/>
    </source>
</evidence>
<evidence type="ECO:0000313" key="4">
    <source>
        <dbReference type="Proteomes" id="UP000183760"/>
    </source>
</evidence>
<reference evidence="3 4" key="1">
    <citation type="submission" date="2016-10" db="EMBL/GenBank/DDBJ databases">
        <authorList>
            <person name="Varghese N."/>
            <person name="Submissions S."/>
        </authorList>
    </citation>
    <scope>NUCLEOTIDE SEQUENCE [LARGE SCALE GENOMIC DNA]</scope>
    <source>
        <strain evidence="3 4">DSM 16525</strain>
    </source>
</reference>
<dbReference type="AlphaFoldDB" id="A0A511TAF8"/>
<dbReference type="EMBL" id="BJXR01000037">
    <property type="protein sequence ID" value="GEN10168.1"/>
    <property type="molecule type" value="Genomic_DNA"/>
</dbReference>
<dbReference type="InterPro" id="IPR008949">
    <property type="entry name" value="Isoprenoid_synthase_dom_sf"/>
</dbReference>
<sequence>MLELELNPRLERIHHPAFRKEAEDVLRSGALRKLIRLIGPVPGDARERNISGFEPAVDLAEVERETRFIRQEALARGLDMDEEFIQTMTYMRHITIPIQEPRLGRAISRVWSLVLWFDPDKEYNPDKHFLSLKHASAVAHPPSALMDYVDFSFEELGHYCDADFLGLYKNLFFQYHLGTLLEVLVARHGAQRTTHSVRYIRDHNGSSEFWYLSLQFIDERLSFARDPLFWVDTLEAARDFIAFTNDVFSFYKEAKSQLDFENCYLFKQSQTQKRPYLEVYRETLATTVRNYHAILESASSRAPELRAHVEHYLKSFIYWHFRSRRYLLQEVYPELRYWEDLLSPPSPGLVG</sequence>
<reference evidence="2 5" key="2">
    <citation type="submission" date="2019-07" db="EMBL/GenBank/DDBJ databases">
        <title>Whole genome shotgun sequence of Myxococcus fulvus NBRC 100333.</title>
        <authorList>
            <person name="Hosoyama A."/>
            <person name="Uohara A."/>
            <person name="Ohji S."/>
            <person name="Ichikawa N."/>
        </authorList>
    </citation>
    <scope>NUCLEOTIDE SEQUENCE [LARGE SCALE GENOMIC DNA]</scope>
    <source>
        <strain evidence="2 5">NBRC 100333</strain>
    </source>
</reference>
<gene>
    <name evidence="2" type="ORF">MFU01_52050</name>
    <name evidence="3" type="ORF">SAMN05443572_110236</name>
</gene>
<dbReference type="STRING" id="1334629.MFUL124B02_14545"/>
<dbReference type="InterPro" id="IPR024652">
    <property type="entry name" value="Trichodiene_synth"/>
</dbReference>
<protein>
    <submittedName>
        <fullName evidence="3">Trichodiene synthase (TRI5)</fullName>
    </submittedName>
</protein>
<comment type="caution">
    <text evidence="2">The sequence shown here is derived from an EMBL/GenBank/DDBJ whole genome shotgun (WGS) entry which is preliminary data.</text>
</comment>
<dbReference type="RefSeq" id="WP_074957816.1">
    <property type="nucleotide sequence ID" value="NZ_BJXR01000037.1"/>
</dbReference>
<dbReference type="Proteomes" id="UP000183760">
    <property type="component" value="Unassembled WGS sequence"/>
</dbReference>
<dbReference type="SUPFAM" id="SSF48576">
    <property type="entry name" value="Terpenoid synthases"/>
    <property type="match status" value="1"/>
</dbReference>
<evidence type="ECO:0000313" key="5">
    <source>
        <dbReference type="Proteomes" id="UP000321514"/>
    </source>
</evidence>
<evidence type="ECO:0000313" key="2">
    <source>
        <dbReference type="EMBL" id="GEN10168.1"/>
    </source>
</evidence>
<dbReference type="Gene3D" id="1.10.600.10">
    <property type="entry name" value="Farnesyl Diphosphate Synthase"/>
    <property type="match status" value="1"/>
</dbReference>
<dbReference type="Pfam" id="PF06330">
    <property type="entry name" value="TRI5"/>
    <property type="match status" value="1"/>
</dbReference>
<keyword evidence="4" id="KW-1185">Reference proteome</keyword>